<dbReference type="PANTHER" id="PTHR22916">
    <property type="entry name" value="GLYCOSYLTRANSFERASE"/>
    <property type="match status" value="1"/>
</dbReference>
<comment type="caution">
    <text evidence="2">The sequence shown here is derived from an EMBL/GenBank/DDBJ whole genome shotgun (WGS) entry which is preliminary data.</text>
</comment>
<dbReference type="InterPro" id="IPR001173">
    <property type="entry name" value="Glyco_trans_2-like"/>
</dbReference>
<dbReference type="PANTHER" id="PTHR22916:SF65">
    <property type="entry name" value="SLR1065 PROTEIN"/>
    <property type="match status" value="1"/>
</dbReference>
<evidence type="ECO:0000313" key="3">
    <source>
        <dbReference type="Proteomes" id="UP000252085"/>
    </source>
</evidence>
<dbReference type="Pfam" id="PF00535">
    <property type="entry name" value="Glycos_transf_2"/>
    <property type="match status" value="1"/>
</dbReference>
<dbReference type="CDD" id="cd06433">
    <property type="entry name" value="GT_2_WfgS_like"/>
    <property type="match status" value="1"/>
</dbReference>
<dbReference type="Proteomes" id="UP000252085">
    <property type="component" value="Unassembled WGS sequence"/>
</dbReference>
<evidence type="ECO:0000259" key="1">
    <source>
        <dbReference type="Pfam" id="PF00535"/>
    </source>
</evidence>
<dbReference type="AlphaFoldDB" id="A0A367RS04"/>
<gene>
    <name evidence="2" type="ORF">A6769_05740</name>
</gene>
<proteinExistence type="predicted"/>
<sequence length="306" mass="36114">MNLQFSVITPSFCQGRFIERTIQSVLSQDIEDMEYVICDGGSDDGTLEILKRYNQKIRWVSEPDKGQSDAVNKGISMTKGDIIAWINSDDIYYPGAFAIVKKIFEAHPETQVIYGDADWIDEYDQILQPFPTEPWNYKRLIETCYLCQPAVFFRRSLIENFGNLNPQLEYCMDYELWLRCGKYINFEYVSQKLAGSRMYSTNKTLSKRLQAHYEINEMLKNKFGTVPDNWIIAYALIKVEETTNLDKFDDNQIKEFTKILILNSFEGFSRWQKLISPKIFIKMLFWLLFPQLSWFRRTQLLESKKK</sequence>
<dbReference type="GO" id="GO:0016740">
    <property type="term" value="F:transferase activity"/>
    <property type="evidence" value="ECO:0007669"/>
    <property type="project" value="UniProtKB-KW"/>
</dbReference>
<protein>
    <submittedName>
        <fullName evidence="2">Glycosyl transferase</fullName>
    </submittedName>
</protein>
<dbReference type="EMBL" id="LXQE01000096">
    <property type="protein sequence ID" value="RCJ39275.1"/>
    <property type="molecule type" value="Genomic_DNA"/>
</dbReference>
<accession>A0A367RS04</accession>
<dbReference type="SUPFAM" id="SSF53448">
    <property type="entry name" value="Nucleotide-diphospho-sugar transferases"/>
    <property type="match status" value="1"/>
</dbReference>
<organism evidence="2 3">
    <name type="scientific">Nostoc punctiforme NIES-2108</name>
    <dbReference type="NCBI Taxonomy" id="1356359"/>
    <lineage>
        <taxon>Bacteria</taxon>
        <taxon>Bacillati</taxon>
        <taxon>Cyanobacteriota</taxon>
        <taxon>Cyanophyceae</taxon>
        <taxon>Nostocales</taxon>
        <taxon>Nostocaceae</taxon>
        <taxon>Nostoc</taxon>
    </lineage>
</organism>
<dbReference type="Gene3D" id="3.90.550.10">
    <property type="entry name" value="Spore Coat Polysaccharide Biosynthesis Protein SpsA, Chain A"/>
    <property type="match status" value="1"/>
</dbReference>
<keyword evidence="2" id="KW-0808">Transferase</keyword>
<evidence type="ECO:0000313" key="2">
    <source>
        <dbReference type="EMBL" id="RCJ39275.1"/>
    </source>
</evidence>
<dbReference type="InterPro" id="IPR029044">
    <property type="entry name" value="Nucleotide-diphossugar_trans"/>
</dbReference>
<feature type="domain" description="Glycosyltransferase 2-like" evidence="1">
    <location>
        <begin position="6"/>
        <end position="158"/>
    </location>
</feature>
<name>A0A367RS04_NOSPU</name>
<reference evidence="2 3" key="1">
    <citation type="submission" date="2016-04" db="EMBL/GenBank/DDBJ databases">
        <authorList>
            <person name="Evans L.H."/>
            <person name="Alamgir A."/>
            <person name="Owens N."/>
            <person name="Weber N.D."/>
            <person name="Virtaneva K."/>
            <person name="Barbian K."/>
            <person name="Babar A."/>
            <person name="Rosenke K."/>
        </authorList>
    </citation>
    <scope>NUCLEOTIDE SEQUENCE [LARGE SCALE GENOMIC DNA]</scope>
    <source>
        <strain evidence="2">NIES-2108</strain>
    </source>
</reference>